<gene>
    <name evidence="1" type="ORF">HJG60_009035</name>
</gene>
<dbReference type="AlphaFoldDB" id="A0A833YF63"/>
<comment type="caution">
    <text evidence="1">The sequence shown here is derived from an EMBL/GenBank/DDBJ whole genome shotgun (WGS) entry which is preliminary data.</text>
</comment>
<dbReference type="EMBL" id="JABVXQ010000014">
    <property type="protein sequence ID" value="KAF6078123.1"/>
    <property type="molecule type" value="Genomic_DNA"/>
</dbReference>
<dbReference type="Proteomes" id="UP000664940">
    <property type="component" value="Unassembled WGS sequence"/>
</dbReference>
<sequence>MDCSPQHSELREWLAGTHLGQRGQPVYRTGPMSRSRADLCPAALSPAPSQCALESTGVQAAFRGWAALGVSRRLVLDLWEGGGPRSRERGMWICPKFSAALHIRYQPPIKSVFPSCDMLRG</sequence>
<evidence type="ECO:0000313" key="2">
    <source>
        <dbReference type="Proteomes" id="UP000664940"/>
    </source>
</evidence>
<evidence type="ECO:0000313" key="1">
    <source>
        <dbReference type="EMBL" id="KAF6078123.1"/>
    </source>
</evidence>
<protein>
    <submittedName>
        <fullName evidence="1">Uncharacterized protein</fullName>
    </submittedName>
</protein>
<organism evidence="1 2">
    <name type="scientific">Phyllostomus discolor</name>
    <name type="common">pale spear-nosed bat</name>
    <dbReference type="NCBI Taxonomy" id="89673"/>
    <lineage>
        <taxon>Eukaryota</taxon>
        <taxon>Metazoa</taxon>
        <taxon>Chordata</taxon>
        <taxon>Craniata</taxon>
        <taxon>Vertebrata</taxon>
        <taxon>Euteleostomi</taxon>
        <taxon>Mammalia</taxon>
        <taxon>Eutheria</taxon>
        <taxon>Laurasiatheria</taxon>
        <taxon>Chiroptera</taxon>
        <taxon>Yangochiroptera</taxon>
        <taxon>Phyllostomidae</taxon>
        <taxon>Phyllostominae</taxon>
        <taxon>Phyllostomus</taxon>
    </lineage>
</organism>
<accession>A0A833YF63</accession>
<name>A0A833YF63_9CHIR</name>
<reference evidence="1 2" key="1">
    <citation type="journal article" date="2020" name="Nature">
        <title>Six reference-quality genomes reveal evolution of bat adaptations.</title>
        <authorList>
            <person name="Jebb D."/>
            <person name="Huang Z."/>
            <person name="Pippel M."/>
            <person name="Hughes G.M."/>
            <person name="Lavrichenko K."/>
            <person name="Devanna P."/>
            <person name="Winkler S."/>
            <person name="Jermiin L.S."/>
            <person name="Skirmuntt E.C."/>
            <person name="Katzourakis A."/>
            <person name="Burkitt-Gray L."/>
            <person name="Ray D.A."/>
            <person name="Sullivan K.A.M."/>
            <person name="Roscito J.G."/>
            <person name="Kirilenko B.M."/>
            <person name="Davalos L.M."/>
            <person name="Corthals A.P."/>
            <person name="Power M.L."/>
            <person name="Jones G."/>
            <person name="Ransome R.D."/>
            <person name="Dechmann D.K.N."/>
            <person name="Locatelli A.G."/>
            <person name="Puechmaille S.J."/>
            <person name="Fedrigo O."/>
            <person name="Jarvis E.D."/>
            <person name="Hiller M."/>
            <person name="Vernes S.C."/>
            <person name="Myers E.W."/>
            <person name="Teeling E.C."/>
        </authorList>
    </citation>
    <scope>NUCLEOTIDE SEQUENCE [LARGE SCALE GENOMIC DNA]</scope>
    <source>
        <strain evidence="1">Bat1K_MPI-CBG_1</strain>
    </source>
</reference>
<proteinExistence type="predicted"/>